<gene>
    <name evidence="3" type="ORF">BC748_0288</name>
</gene>
<accession>A0A4V3CSH5</accession>
<keyword evidence="4" id="KW-1185">Reference proteome</keyword>
<dbReference type="AlphaFoldDB" id="A0A4V3CSH5"/>
<feature type="chain" id="PRO_5020288459" description="DUF5723 domain-containing protein" evidence="1">
    <location>
        <begin position="19"/>
        <end position="445"/>
    </location>
</feature>
<dbReference type="EMBL" id="SNXR01000011">
    <property type="protein sequence ID" value="TDP60692.1"/>
    <property type="molecule type" value="Genomic_DNA"/>
</dbReference>
<keyword evidence="1" id="KW-0732">Signal</keyword>
<evidence type="ECO:0000259" key="2">
    <source>
        <dbReference type="Pfam" id="PF18990"/>
    </source>
</evidence>
<comment type="caution">
    <text evidence="3">The sequence shown here is derived from an EMBL/GenBank/DDBJ whole genome shotgun (WGS) entry which is preliminary data.</text>
</comment>
<dbReference type="Pfam" id="PF18990">
    <property type="entry name" value="DUF5723"/>
    <property type="match status" value="1"/>
</dbReference>
<organism evidence="3 4">
    <name type="scientific">Flavobacterium dankookense</name>
    <dbReference type="NCBI Taxonomy" id="706186"/>
    <lineage>
        <taxon>Bacteria</taxon>
        <taxon>Pseudomonadati</taxon>
        <taxon>Bacteroidota</taxon>
        <taxon>Flavobacteriia</taxon>
        <taxon>Flavobacteriales</taxon>
        <taxon>Flavobacteriaceae</taxon>
        <taxon>Flavobacterium</taxon>
    </lineage>
</organism>
<name>A0A4V3CSH5_9FLAO</name>
<dbReference type="Proteomes" id="UP000295260">
    <property type="component" value="Unassembled WGS sequence"/>
</dbReference>
<reference evidence="3 4" key="1">
    <citation type="submission" date="2019-03" db="EMBL/GenBank/DDBJ databases">
        <title>Genomic Encyclopedia of Archaeal and Bacterial Type Strains, Phase II (KMG-II): from individual species to whole genera.</title>
        <authorList>
            <person name="Goeker M."/>
        </authorList>
    </citation>
    <scope>NUCLEOTIDE SEQUENCE [LARGE SCALE GENOMIC DNA]</scope>
    <source>
        <strain evidence="3 4">DSM 25687</strain>
    </source>
</reference>
<dbReference type="InterPro" id="IPR043781">
    <property type="entry name" value="DUF5723"/>
</dbReference>
<sequence>MKKIFVVALSLFCHFTFAQEHFSGISTSNRVGILNVNINPAELTNLSKKFEVNIFGLSVNVANDKLAFSDFNSDTDFEELLFSGTSPVNARVHAEINGLGFAMRWKKWGLAITSKAYAKFDLVDIDPTIGNAITNNNIGLNTTLLDNKKNQRMNGTSYGEIGFSLARTLVDKEKHKFSAGVTLKLLFPGSYSNFGLSNLNGTITEVGGDAFLTTNSPATLNIAYSGNLADSFTNFDDYSKSIFGGLNGFSGDVGANYQWLGDDKKYKLNAGLSIRNIGSMTFKDNNNASTNYSLNIPNSDPLDLSLFEDVDSLSDVEDILSSNGYLTVEQGEKDFKVKLPTVFSTYVDLKVIHKLYVTAYLQQKLNDDSANEQVTAPNIFSITPRISLRYFETYIPVTFHEISGTNVGFGFRLGGFYLGSSSMVTALLADSKQGDIYLGFRWGFL</sequence>
<evidence type="ECO:0000256" key="1">
    <source>
        <dbReference type="SAM" id="SignalP"/>
    </source>
</evidence>
<dbReference type="RefSeq" id="WP_133531663.1">
    <property type="nucleotide sequence ID" value="NZ_SNXR01000011.1"/>
</dbReference>
<evidence type="ECO:0000313" key="4">
    <source>
        <dbReference type="Proteomes" id="UP000295260"/>
    </source>
</evidence>
<proteinExistence type="predicted"/>
<protein>
    <recommendedName>
        <fullName evidence="2">DUF5723 domain-containing protein</fullName>
    </recommendedName>
</protein>
<dbReference type="OrthoDB" id="9805336at2"/>
<feature type="domain" description="DUF5723" evidence="2">
    <location>
        <begin position="40"/>
        <end position="420"/>
    </location>
</feature>
<evidence type="ECO:0000313" key="3">
    <source>
        <dbReference type="EMBL" id="TDP60692.1"/>
    </source>
</evidence>
<feature type="signal peptide" evidence="1">
    <location>
        <begin position="1"/>
        <end position="18"/>
    </location>
</feature>